<dbReference type="RefSeq" id="WP_123014898.1">
    <property type="nucleotide sequence ID" value="NZ_AP024912.1"/>
</dbReference>
<dbReference type="InterPro" id="IPR021271">
    <property type="entry name" value="DUF2850"/>
</dbReference>
<dbReference type="Pfam" id="PF11012">
    <property type="entry name" value="DUF2850"/>
    <property type="match status" value="1"/>
</dbReference>
<dbReference type="Proteomes" id="UP001595384">
    <property type="component" value="Unassembled WGS sequence"/>
</dbReference>
<proteinExistence type="predicted"/>
<reference evidence="2" key="1">
    <citation type="journal article" date="2019" name="Int. J. Syst. Evol. Microbiol.">
        <title>The Global Catalogue of Microorganisms (GCM) 10K type strain sequencing project: providing services to taxonomists for standard genome sequencing and annotation.</title>
        <authorList>
            <consortium name="The Broad Institute Genomics Platform"/>
            <consortium name="The Broad Institute Genome Sequencing Center for Infectious Disease"/>
            <person name="Wu L."/>
            <person name="Ma J."/>
        </authorList>
    </citation>
    <scope>NUCLEOTIDE SEQUENCE [LARGE SCALE GENOMIC DNA]</scope>
    <source>
        <strain evidence="2">KCTC 62784</strain>
    </source>
</reference>
<gene>
    <name evidence="1" type="ORF">ACFODT_06685</name>
</gene>
<sequence>MKINAIEKLLRHERIFKSMALLLLSLIGLLFGYYGYASYQDYVAPKHVYGKWIEIGVPDYDTDVLVLSERGVYLNDHLISTTFKFDGSVVTIKTGDGISKYELSTMKNIPKLKLIAPSTVNQTLVKEEFAAQFKSPDRNNAPAKLRQNLSGYFERDDD</sequence>
<organism evidence="1 2">
    <name type="scientific">Vibrio zhugei</name>
    <dbReference type="NCBI Taxonomy" id="2479546"/>
    <lineage>
        <taxon>Bacteria</taxon>
        <taxon>Pseudomonadati</taxon>
        <taxon>Pseudomonadota</taxon>
        <taxon>Gammaproteobacteria</taxon>
        <taxon>Vibrionales</taxon>
        <taxon>Vibrionaceae</taxon>
        <taxon>Vibrio</taxon>
    </lineage>
</organism>
<keyword evidence="2" id="KW-1185">Reference proteome</keyword>
<evidence type="ECO:0000313" key="1">
    <source>
        <dbReference type="EMBL" id="MFC3023505.1"/>
    </source>
</evidence>
<comment type="caution">
    <text evidence="1">The sequence shown here is derived from an EMBL/GenBank/DDBJ whole genome shotgun (WGS) entry which is preliminary data.</text>
</comment>
<protein>
    <submittedName>
        <fullName evidence="1">DUF2850 domain-containing protein</fullName>
    </submittedName>
</protein>
<dbReference type="EMBL" id="JBHRSE010000041">
    <property type="protein sequence ID" value="MFC3023505.1"/>
    <property type="molecule type" value="Genomic_DNA"/>
</dbReference>
<name>A0ABV7CAM4_9VIBR</name>
<evidence type="ECO:0000313" key="2">
    <source>
        <dbReference type="Proteomes" id="UP001595384"/>
    </source>
</evidence>
<accession>A0ABV7CAM4</accession>